<feature type="domain" description="SAF" evidence="1">
    <location>
        <begin position="44"/>
        <end position="112"/>
    </location>
</feature>
<accession>A7HPM2</accession>
<dbReference type="RefSeq" id="WP_011995146.1">
    <property type="nucleotide sequence ID" value="NC_009719.1"/>
</dbReference>
<dbReference type="InterPro" id="IPR017592">
    <property type="entry name" value="Pilus_assmbl_Flp-typ_CpaB"/>
</dbReference>
<dbReference type="HOGENOM" id="CLU_057068_1_1_5"/>
<evidence type="ECO:0000313" key="3">
    <source>
        <dbReference type="Proteomes" id="UP000006377"/>
    </source>
</evidence>
<dbReference type="eggNOG" id="COG3745">
    <property type="taxonomic scope" value="Bacteria"/>
</dbReference>
<dbReference type="Proteomes" id="UP000006377">
    <property type="component" value="Chromosome"/>
</dbReference>
<dbReference type="Pfam" id="PF08666">
    <property type="entry name" value="SAF"/>
    <property type="match status" value="1"/>
</dbReference>
<dbReference type="NCBIfam" id="TIGR03177">
    <property type="entry name" value="pilus_cpaB"/>
    <property type="match status" value="1"/>
</dbReference>
<gene>
    <name evidence="2" type="ordered locus">Plav_0232</name>
</gene>
<dbReference type="InterPro" id="IPR013974">
    <property type="entry name" value="SAF"/>
</dbReference>
<organism evidence="2 3">
    <name type="scientific">Parvibaculum lavamentivorans (strain DS-1 / DSM 13023 / NCIMB 13966)</name>
    <dbReference type="NCBI Taxonomy" id="402881"/>
    <lineage>
        <taxon>Bacteria</taxon>
        <taxon>Pseudomonadati</taxon>
        <taxon>Pseudomonadota</taxon>
        <taxon>Alphaproteobacteria</taxon>
        <taxon>Hyphomicrobiales</taxon>
        <taxon>Parvibaculaceae</taxon>
        <taxon>Parvibaculum</taxon>
    </lineage>
</organism>
<protein>
    <submittedName>
        <fullName evidence="2">SAF domain protein</fullName>
    </submittedName>
</protein>
<sequence>MNPVRIGVLVLALVAAGLAALLARGLVSGNDEPVEQKVVEAPTTEVLVASSNLQLGQRIGGGDLRWQRWPDTSLNGAYITRNQSPAALEEYTGSVARASLLSGEPVTSEKLVTLTGAGFMSALIEPGMRATAISITPETSAGGFILPNDRVDIVDLAKGQTILRNIRVLAIDQRFDEKAGEQVAVGRTATLELTPAQVEVVSVAEAEGRIGLSLRSMAEQDLAGSEKTVAEGGSVVKVVRYGTAQNVRVK</sequence>
<evidence type="ECO:0000259" key="1">
    <source>
        <dbReference type="SMART" id="SM00858"/>
    </source>
</evidence>
<dbReference type="Pfam" id="PF16976">
    <property type="entry name" value="RcpC"/>
    <property type="match status" value="1"/>
</dbReference>
<dbReference type="InterPro" id="IPR031571">
    <property type="entry name" value="RcpC_dom"/>
</dbReference>
<dbReference type="AlphaFoldDB" id="A7HPM2"/>
<dbReference type="SMART" id="SM00858">
    <property type="entry name" value="SAF"/>
    <property type="match status" value="1"/>
</dbReference>
<name>A7HPM2_PARL1</name>
<evidence type="ECO:0000313" key="2">
    <source>
        <dbReference type="EMBL" id="ABS61855.1"/>
    </source>
</evidence>
<dbReference type="STRING" id="402881.Plav_0232"/>
<proteinExistence type="predicted"/>
<dbReference type="KEGG" id="pla:Plav_0232"/>
<keyword evidence="3" id="KW-1185">Reference proteome</keyword>
<dbReference type="Gene3D" id="3.90.1210.10">
    <property type="entry name" value="Antifreeze-like/N-acetylneuraminic acid synthase C-terminal domain"/>
    <property type="match status" value="1"/>
</dbReference>
<reference evidence="2 3" key="1">
    <citation type="journal article" date="2011" name="Stand. Genomic Sci.">
        <title>Complete genome sequence of Parvibaculum lavamentivorans type strain (DS-1(T)).</title>
        <authorList>
            <person name="Schleheck D."/>
            <person name="Weiss M."/>
            <person name="Pitluck S."/>
            <person name="Bruce D."/>
            <person name="Land M.L."/>
            <person name="Han S."/>
            <person name="Saunders E."/>
            <person name="Tapia R."/>
            <person name="Detter C."/>
            <person name="Brettin T."/>
            <person name="Han J."/>
            <person name="Woyke T."/>
            <person name="Goodwin L."/>
            <person name="Pennacchio L."/>
            <person name="Nolan M."/>
            <person name="Cook A.M."/>
            <person name="Kjelleberg S."/>
            <person name="Thomas T."/>
        </authorList>
    </citation>
    <scope>NUCLEOTIDE SEQUENCE [LARGE SCALE GENOMIC DNA]</scope>
    <source>
        <strain evidence="3">DS-1 / DSM 13023 / NCIMB 13966</strain>
    </source>
</reference>
<dbReference type="EMBL" id="CP000774">
    <property type="protein sequence ID" value="ABS61855.1"/>
    <property type="molecule type" value="Genomic_DNA"/>
</dbReference>
<dbReference type="CDD" id="cd11614">
    <property type="entry name" value="SAF_CpaB_FlgA_like"/>
    <property type="match status" value="1"/>
</dbReference>